<dbReference type="InterPro" id="IPR043047">
    <property type="entry name" value="Hri1_N_sf"/>
</dbReference>
<protein>
    <recommendedName>
        <fullName evidence="4">Protein HRI1</fullName>
    </recommendedName>
</protein>
<dbReference type="Proteomes" id="UP000813444">
    <property type="component" value="Unassembled WGS sequence"/>
</dbReference>
<name>A0A8K0SN41_9HYPO</name>
<evidence type="ECO:0000256" key="4">
    <source>
        <dbReference type="ARBA" id="ARBA00017063"/>
    </source>
</evidence>
<evidence type="ECO:0000313" key="7">
    <source>
        <dbReference type="EMBL" id="KAH7312764.1"/>
    </source>
</evidence>
<dbReference type="AlphaFoldDB" id="A0A8K0SN41"/>
<dbReference type="OrthoDB" id="4045395at2759"/>
<dbReference type="CDD" id="cd11692">
    <property type="entry name" value="HRI1_N_like"/>
    <property type="match status" value="1"/>
</dbReference>
<keyword evidence="8" id="KW-1185">Reference proteome</keyword>
<evidence type="ECO:0000256" key="5">
    <source>
        <dbReference type="ARBA" id="ARBA00022490"/>
    </source>
</evidence>
<evidence type="ECO:0000256" key="2">
    <source>
        <dbReference type="ARBA" id="ARBA00004496"/>
    </source>
</evidence>
<evidence type="ECO:0000256" key="1">
    <source>
        <dbReference type="ARBA" id="ARBA00004123"/>
    </source>
</evidence>
<comment type="similarity">
    <text evidence="3">Belongs to the HRI1 family.</text>
</comment>
<dbReference type="InterPro" id="IPR031818">
    <property type="entry name" value="Hri1"/>
</dbReference>
<comment type="subcellular location">
    <subcellularLocation>
        <location evidence="2">Cytoplasm</location>
    </subcellularLocation>
    <subcellularLocation>
        <location evidence="1">Nucleus</location>
    </subcellularLocation>
</comment>
<evidence type="ECO:0000256" key="6">
    <source>
        <dbReference type="ARBA" id="ARBA00023242"/>
    </source>
</evidence>
<accession>A0A8K0SN41</accession>
<dbReference type="GO" id="GO:0005634">
    <property type="term" value="C:nucleus"/>
    <property type="evidence" value="ECO:0007669"/>
    <property type="project" value="UniProtKB-SubCell"/>
</dbReference>
<evidence type="ECO:0000256" key="3">
    <source>
        <dbReference type="ARBA" id="ARBA00005229"/>
    </source>
</evidence>
<dbReference type="InterPro" id="IPR038744">
    <property type="entry name" value="Hri1_N"/>
</dbReference>
<reference evidence="7" key="1">
    <citation type="journal article" date="2021" name="Nat. Commun.">
        <title>Genetic determinants of endophytism in the Arabidopsis root mycobiome.</title>
        <authorList>
            <person name="Mesny F."/>
            <person name="Miyauchi S."/>
            <person name="Thiergart T."/>
            <person name="Pickel B."/>
            <person name="Atanasova L."/>
            <person name="Karlsson M."/>
            <person name="Huettel B."/>
            <person name="Barry K.W."/>
            <person name="Haridas S."/>
            <person name="Chen C."/>
            <person name="Bauer D."/>
            <person name="Andreopoulos W."/>
            <person name="Pangilinan J."/>
            <person name="LaButti K."/>
            <person name="Riley R."/>
            <person name="Lipzen A."/>
            <person name="Clum A."/>
            <person name="Drula E."/>
            <person name="Henrissat B."/>
            <person name="Kohler A."/>
            <person name="Grigoriev I.V."/>
            <person name="Martin F.M."/>
            <person name="Hacquard S."/>
        </authorList>
    </citation>
    <scope>NUCLEOTIDE SEQUENCE</scope>
    <source>
        <strain evidence="7">MPI-CAGE-CH-0235</strain>
    </source>
</reference>
<keyword evidence="6" id="KW-0539">Nucleus</keyword>
<dbReference type="EMBL" id="JAGPNK010000010">
    <property type="protein sequence ID" value="KAH7312764.1"/>
    <property type="molecule type" value="Genomic_DNA"/>
</dbReference>
<dbReference type="Pfam" id="PF16815">
    <property type="entry name" value="HRI1"/>
    <property type="match status" value="1"/>
</dbReference>
<dbReference type="Gene3D" id="2.40.128.320">
    <property type="entry name" value="Protein HRI1, N-terminal domain"/>
    <property type="match status" value="1"/>
</dbReference>
<evidence type="ECO:0000313" key="8">
    <source>
        <dbReference type="Proteomes" id="UP000813444"/>
    </source>
</evidence>
<organism evidence="7 8">
    <name type="scientific">Stachybotrys elegans</name>
    <dbReference type="NCBI Taxonomy" id="80388"/>
    <lineage>
        <taxon>Eukaryota</taxon>
        <taxon>Fungi</taxon>
        <taxon>Dikarya</taxon>
        <taxon>Ascomycota</taxon>
        <taxon>Pezizomycotina</taxon>
        <taxon>Sordariomycetes</taxon>
        <taxon>Hypocreomycetidae</taxon>
        <taxon>Hypocreales</taxon>
        <taxon>Stachybotryaceae</taxon>
        <taxon>Stachybotrys</taxon>
    </lineage>
</organism>
<proteinExistence type="inferred from homology"/>
<dbReference type="GO" id="GO:0005737">
    <property type="term" value="C:cytoplasm"/>
    <property type="evidence" value="ECO:0007669"/>
    <property type="project" value="UniProtKB-SubCell"/>
</dbReference>
<dbReference type="CDD" id="cd11693">
    <property type="entry name" value="HRI1_C_like"/>
    <property type="match status" value="1"/>
</dbReference>
<keyword evidence="5" id="KW-0963">Cytoplasm</keyword>
<sequence>MAGHISFRESIRWLPDEPSEPTSTIVLTSPQRRFVDLRVLKGYKEGSAAATLEELDWGIAGTSSSSVLEDGTRHGRWEHWVDSRFADAEAATDEGDEFPAGENLTLEKWHMVNPATGKDTEYEELWRSIEPERGCVVMQVEGEEGVRGRVLLLGRYCQGILRVGERVGVQRWVRSDAGQWERTVWMGGMEMPCETVVKGEWKEGDTVEVEGRKWTVVEVA</sequence>
<gene>
    <name evidence="7" type="ORF">B0I35DRAFT_61661</name>
</gene>
<comment type="caution">
    <text evidence="7">The sequence shown here is derived from an EMBL/GenBank/DDBJ whole genome shotgun (WGS) entry which is preliminary data.</text>
</comment>